<dbReference type="AlphaFoldDB" id="A0A165GGK3"/>
<dbReference type="STRING" id="1314785.A0A165GGK3"/>
<dbReference type="OrthoDB" id="2743026at2759"/>
<dbReference type="InParanoid" id="A0A165GGK3"/>
<dbReference type="GeneID" id="63820218"/>
<feature type="non-terminal residue" evidence="1">
    <location>
        <position position="87"/>
    </location>
</feature>
<gene>
    <name evidence="1" type="ORF">LAESUDRAFT_613779</name>
</gene>
<evidence type="ECO:0000313" key="2">
    <source>
        <dbReference type="Proteomes" id="UP000076871"/>
    </source>
</evidence>
<organism evidence="1 2">
    <name type="scientific">Laetiporus sulphureus 93-53</name>
    <dbReference type="NCBI Taxonomy" id="1314785"/>
    <lineage>
        <taxon>Eukaryota</taxon>
        <taxon>Fungi</taxon>
        <taxon>Dikarya</taxon>
        <taxon>Basidiomycota</taxon>
        <taxon>Agaricomycotina</taxon>
        <taxon>Agaricomycetes</taxon>
        <taxon>Polyporales</taxon>
        <taxon>Laetiporus</taxon>
    </lineage>
</organism>
<reference evidence="1 2" key="1">
    <citation type="journal article" date="2016" name="Mol. Biol. Evol.">
        <title>Comparative Genomics of Early-Diverging Mushroom-Forming Fungi Provides Insights into the Origins of Lignocellulose Decay Capabilities.</title>
        <authorList>
            <person name="Nagy L.G."/>
            <person name="Riley R."/>
            <person name="Tritt A."/>
            <person name="Adam C."/>
            <person name="Daum C."/>
            <person name="Floudas D."/>
            <person name="Sun H."/>
            <person name="Yadav J.S."/>
            <person name="Pangilinan J."/>
            <person name="Larsson K.H."/>
            <person name="Matsuura K."/>
            <person name="Barry K."/>
            <person name="Labutti K."/>
            <person name="Kuo R."/>
            <person name="Ohm R.A."/>
            <person name="Bhattacharya S.S."/>
            <person name="Shirouzu T."/>
            <person name="Yoshinaga Y."/>
            <person name="Martin F.M."/>
            <person name="Grigoriev I.V."/>
            <person name="Hibbett D.S."/>
        </authorList>
    </citation>
    <scope>NUCLEOTIDE SEQUENCE [LARGE SCALE GENOMIC DNA]</scope>
    <source>
        <strain evidence="1 2">93-53</strain>
    </source>
</reference>
<feature type="non-terminal residue" evidence="1">
    <location>
        <position position="1"/>
    </location>
</feature>
<accession>A0A165GGK3</accession>
<dbReference type="RefSeq" id="XP_040768055.1">
    <property type="nucleotide sequence ID" value="XM_040903187.1"/>
</dbReference>
<name>A0A165GGK3_9APHY</name>
<proteinExistence type="predicted"/>
<sequence length="87" mass="9874">CQARFPHNIHPSTEVDIGTGAIHFKKSEPWINTFNPVMSYALRCNTDVTCLLLRTQVCTIITYITDYITKSPLKTHSIFETVCTVLD</sequence>
<dbReference type="Proteomes" id="UP000076871">
    <property type="component" value="Unassembled WGS sequence"/>
</dbReference>
<protein>
    <submittedName>
        <fullName evidence="1">Uncharacterized protein</fullName>
    </submittedName>
</protein>
<keyword evidence="2" id="KW-1185">Reference proteome</keyword>
<dbReference type="EMBL" id="KV427609">
    <property type="protein sequence ID" value="KZT10315.1"/>
    <property type="molecule type" value="Genomic_DNA"/>
</dbReference>
<evidence type="ECO:0000313" key="1">
    <source>
        <dbReference type="EMBL" id="KZT10315.1"/>
    </source>
</evidence>